<dbReference type="CDD" id="cd19090">
    <property type="entry name" value="AKR_AKR15A-like"/>
    <property type="match status" value="1"/>
</dbReference>
<organism evidence="3 4">
    <name type="scientific">Isoptericola halotolerans</name>
    <dbReference type="NCBI Taxonomy" id="300560"/>
    <lineage>
        <taxon>Bacteria</taxon>
        <taxon>Bacillati</taxon>
        <taxon>Actinomycetota</taxon>
        <taxon>Actinomycetes</taxon>
        <taxon>Micrococcales</taxon>
        <taxon>Promicromonosporaceae</taxon>
        <taxon>Isoptericola</taxon>
    </lineage>
</organism>
<dbReference type="Pfam" id="PF00248">
    <property type="entry name" value="Aldo_ket_red"/>
    <property type="match status" value="1"/>
</dbReference>
<dbReference type="PANTHER" id="PTHR42686:SF1">
    <property type="entry name" value="GH17980P-RELATED"/>
    <property type="match status" value="1"/>
</dbReference>
<feature type="domain" description="NADP-dependent oxidoreductase" evidence="2">
    <location>
        <begin position="55"/>
        <end position="331"/>
    </location>
</feature>
<dbReference type="Proteomes" id="UP000239895">
    <property type="component" value="Unassembled WGS sequence"/>
</dbReference>
<accession>A0ABX5EJH9</accession>
<evidence type="ECO:0000313" key="3">
    <source>
        <dbReference type="EMBL" id="PRZ10251.1"/>
    </source>
</evidence>
<dbReference type="SUPFAM" id="SSF51430">
    <property type="entry name" value="NAD(P)-linked oxidoreductase"/>
    <property type="match status" value="1"/>
</dbReference>
<dbReference type="EMBL" id="PVTX01000001">
    <property type="protein sequence ID" value="PRZ10251.1"/>
    <property type="molecule type" value="Genomic_DNA"/>
</dbReference>
<gene>
    <name evidence="3" type="ORF">BCL65_101395</name>
</gene>
<dbReference type="RefSeq" id="WP_106264668.1">
    <property type="nucleotide sequence ID" value="NZ_PVTX01000001.1"/>
</dbReference>
<sequence length="342" mass="35895">MSATTPHRVPDPHAVPAPDAPGWQRPLPGTGLTVSAVCSGGGPLGSMPGLFGYDVVTEQAVETVLAVLGSPVRFLDTANGYSDGESERRVGLGLAAYRERHGALPDDVVVATKVDPRDGDYSGDRVRRSVDESRERLGLDHLPLVHLHDPENFDIGELTAPGGAVDALVALRDAGEVGAIGLAGGPVPEMRRYLDLGVFDVLLVHNRWTLVDRSAGSLIAAAAERGIGVLNAAVYGGGILAQQTPSSDRPSARRYGYREAPPETLAAVDALRALCTRFGTTLPTAALQFSVRDPRVASTIVGISRPQRVAQTLEACAAPLPEEFWTEAEALLPGPGAWLDGA</sequence>
<dbReference type="InterPro" id="IPR036812">
    <property type="entry name" value="NAD(P)_OxRdtase_dom_sf"/>
</dbReference>
<dbReference type="InterPro" id="IPR020471">
    <property type="entry name" value="AKR"/>
</dbReference>
<dbReference type="InterPro" id="IPR023210">
    <property type="entry name" value="NADP_OxRdtase_dom"/>
</dbReference>
<dbReference type="Gene3D" id="3.20.20.100">
    <property type="entry name" value="NADP-dependent oxidoreductase domain"/>
    <property type="match status" value="1"/>
</dbReference>
<protein>
    <submittedName>
        <fullName evidence="3">D-threo-aldose 1-dehydrogenase</fullName>
    </submittedName>
</protein>
<feature type="region of interest" description="Disordered" evidence="1">
    <location>
        <begin position="1"/>
        <end position="28"/>
    </location>
</feature>
<comment type="caution">
    <text evidence="3">The sequence shown here is derived from an EMBL/GenBank/DDBJ whole genome shotgun (WGS) entry which is preliminary data.</text>
</comment>
<name>A0ABX5EJH9_9MICO</name>
<evidence type="ECO:0000256" key="1">
    <source>
        <dbReference type="SAM" id="MobiDB-lite"/>
    </source>
</evidence>
<keyword evidence="4" id="KW-1185">Reference proteome</keyword>
<proteinExistence type="predicted"/>
<reference evidence="3 4" key="1">
    <citation type="submission" date="2018-03" db="EMBL/GenBank/DDBJ databases">
        <title>Comparative analysis of microorganisms from saline springs in Andes Mountain Range, Colombia.</title>
        <authorList>
            <person name="Rubin E."/>
        </authorList>
    </citation>
    <scope>NUCLEOTIDE SEQUENCE [LARGE SCALE GENOMIC DNA]</scope>
    <source>
        <strain evidence="3 4">CG 23</strain>
    </source>
</reference>
<evidence type="ECO:0000259" key="2">
    <source>
        <dbReference type="Pfam" id="PF00248"/>
    </source>
</evidence>
<evidence type="ECO:0000313" key="4">
    <source>
        <dbReference type="Proteomes" id="UP000239895"/>
    </source>
</evidence>
<dbReference type="PANTHER" id="PTHR42686">
    <property type="entry name" value="GH17980P-RELATED"/>
    <property type="match status" value="1"/>
</dbReference>